<comment type="subcellular location">
    <subcellularLocation>
        <location evidence="1">Cell membrane</location>
        <topology evidence="1">Multi-pass membrane protein</topology>
    </subcellularLocation>
</comment>
<gene>
    <name evidence="8" type="ORF">IAI60_06320</name>
</gene>
<evidence type="ECO:0000259" key="7">
    <source>
        <dbReference type="Pfam" id="PF00892"/>
    </source>
</evidence>
<dbReference type="InterPro" id="IPR000620">
    <property type="entry name" value="EamA_dom"/>
</dbReference>
<dbReference type="SUPFAM" id="SSF103481">
    <property type="entry name" value="Multidrug resistance efflux transporter EmrE"/>
    <property type="match status" value="2"/>
</dbReference>
<proteinExistence type="predicted"/>
<keyword evidence="4 6" id="KW-1133">Transmembrane helix</keyword>
<dbReference type="InterPro" id="IPR037185">
    <property type="entry name" value="EmrE-like"/>
</dbReference>
<reference evidence="8 9" key="1">
    <citation type="submission" date="2020-09" db="EMBL/GenBank/DDBJ databases">
        <title>Roseomonas.</title>
        <authorList>
            <person name="Zhu W."/>
        </authorList>
    </citation>
    <scope>NUCLEOTIDE SEQUENCE [LARGE SCALE GENOMIC DNA]</scope>
    <source>
        <strain evidence="8 9">1311</strain>
    </source>
</reference>
<feature type="transmembrane region" description="Helical" evidence="6">
    <location>
        <begin position="212"/>
        <end position="234"/>
    </location>
</feature>
<feature type="transmembrane region" description="Helical" evidence="6">
    <location>
        <begin position="274"/>
        <end position="291"/>
    </location>
</feature>
<feature type="transmembrane region" description="Helical" evidence="6">
    <location>
        <begin position="155"/>
        <end position="177"/>
    </location>
</feature>
<feature type="transmembrane region" description="Helical" evidence="6">
    <location>
        <begin position="130"/>
        <end position="149"/>
    </location>
</feature>
<dbReference type="EMBL" id="JACTNF010000004">
    <property type="protein sequence ID" value="MBO1074217.1"/>
    <property type="molecule type" value="Genomic_DNA"/>
</dbReference>
<feature type="transmembrane region" description="Helical" evidence="6">
    <location>
        <begin position="103"/>
        <end position="121"/>
    </location>
</feature>
<feature type="domain" description="EamA" evidence="7">
    <location>
        <begin position="15"/>
        <end position="144"/>
    </location>
</feature>
<comment type="caution">
    <text evidence="8">The sequence shown here is derived from an EMBL/GenBank/DDBJ whole genome shotgun (WGS) entry which is preliminary data.</text>
</comment>
<protein>
    <submittedName>
        <fullName evidence="8">DMT family transporter</fullName>
    </submittedName>
</protein>
<accession>A0ABS3K9T3</accession>
<feature type="domain" description="EamA" evidence="7">
    <location>
        <begin position="158"/>
        <end position="289"/>
    </location>
</feature>
<dbReference type="RefSeq" id="WP_207445786.1">
    <property type="nucleotide sequence ID" value="NZ_CP061091.1"/>
</dbReference>
<dbReference type="PANTHER" id="PTHR32322:SF18">
    <property type="entry name" value="S-ADENOSYLMETHIONINE_S-ADENOSYLHOMOCYSTEINE TRANSPORTER"/>
    <property type="match status" value="1"/>
</dbReference>
<feature type="transmembrane region" description="Helical" evidence="6">
    <location>
        <begin position="39"/>
        <end position="62"/>
    </location>
</feature>
<evidence type="ECO:0000256" key="3">
    <source>
        <dbReference type="ARBA" id="ARBA00022692"/>
    </source>
</evidence>
<dbReference type="InterPro" id="IPR050638">
    <property type="entry name" value="AA-Vitamin_Transporters"/>
</dbReference>
<dbReference type="PANTHER" id="PTHR32322">
    <property type="entry name" value="INNER MEMBRANE TRANSPORTER"/>
    <property type="match status" value="1"/>
</dbReference>
<feature type="transmembrane region" description="Helical" evidence="6">
    <location>
        <begin position="246"/>
        <end position="268"/>
    </location>
</feature>
<evidence type="ECO:0000256" key="2">
    <source>
        <dbReference type="ARBA" id="ARBA00022475"/>
    </source>
</evidence>
<feature type="transmembrane region" description="Helical" evidence="6">
    <location>
        <begin position="12"/>
        <end position="33"/>
    </location>
</feature>
<dbReference type="Proteomes" id="UP001518990">
    <property type="component" value="Unassembled WGS sequence"/>
</dbReference>
<dbReference type="Pfam" id="PF00892">
    <property type="entry name" value="EamA"/>
    <property type="match status" value="2"/>
</dbReference>
<evidence type="ECO:0000256" key="6">
    <source>
        <dbReference type="SAM" id="Phobius"/>
    </source>
</evidence>
<feature type="transmembrane region" description="Helical" evidence="6">
    <location>
        <begin position="74"/>
        <end position="97"/>
    </location>
</feature>
<keyword evidence="3 6" id="KW-0812">Transmembrane</keyword>
<keyword evidence="5 6" id="KW-0472">Membrane</keyword>
<feature type="transmembrane region" description="Helical" evidence="6">
    <location>
        <begin position="189"/>
        <end position="206"/>
    </location>
</feature>
<evidence type="ECO:0000256" key="1">
    <source>
        <dbReference type="ARBA" id="ARBA00004651"/>
    </source>
</evidence>
<evidence type="ECO:0000313" key="8">
    <source>
        <dbReference type="EMBL" id="MBO1074217.1"/>
    </source>
</evidence>
<keyword evidence="9" id="KW-1185">Reference proteome</keyword>
<organism evidence="8 9">
    <name type="scientific">Roseomonas marmotae</name>
    <dbReference type="NCBI Taxonomy" id="2768161"/>
    <lineage>
        <taxon>Bacteria</taxon>
        <taxon>Pseudomonadati</taxon>
        <taxon>Pseudomonadota</taxon>
        <taxon>Alphaproteobacteria</taxon>
        <taxon>Acetobacterales</taxon>
        <taxon>Roseomonadaceae</taxon>
        <taxon>Roseomonas</taxon>
    </lineage>
</organism>
<sequence length="296" mass="31339">MPARLATRQVDWLNLVIAVLLMGAGWPLTRFAVMEGAPTLWLLVGRIGLSCLVSAAVMLMLGRLRWPAPADWPAVLTLGLLQITGFFTLGYIAVTWIPAGRTAILSCATTLWVVPLSVLLLREAIPPRRWLAALLALGGVMVMSSPWSIDWSSPAVLLGHALLLAAALCWAAAIVVLRRYPPSRPVLDLLPWCFGLATLLTLPLALTQPLGTWNTGALSALAFLGVVVGPVALWCSAQVQMRMPAVVSSIGLLLSPAAGLVLATFWLGEALGPDLLLGTGMILGGAIIAAWPRRAS</sequence>
<evidence type="ECO:0000256" key="5">
    <source>
        <dbReference type="ARBA" id="ARBA00023136"/>
    </source>
</evidence>
<evidence type="ECO:0000256" key="4">
    <source>
        <dbReference type="ARBA" id="ARBA00022989"/>
    </source>
</evidence>
<evidence type="ECO:0000313" key="9">
    <source>
        <dbReference type="Proteomes" id="UP001518990"/>
    </source>
</evidence>
<name>A0ABS3K9T3_9PROT</name>
<keyword evidence="2" id="KW-1003">Cell membrane</keyword>